<dbReference type="Gene3D" id="2.60.120.10">
    <property type="entry name" value="Jelly Rolls"/>
    <property type="match status" value="1"/>
</dbReference>
<proteinExistence type="predicted"/>
<dbReference type="SUPFAM" id="SSF51206">
    <property type="entry name" value="cAMP-binding domain-like"/>
    <property type="match status" value="2"/>
</dbReference>
<evidence type="ECO:0000259" key="1">
    <source>
        <dbReference type="PROSITE" id="PS50042"/>
    </source>
</evidence>
<evidence type="ECO:0000313" key="2">
    <source>
        <dbReference type="Proteomes" id="UP000694845"/>
    </source>
</evidence>
<dbReference type="Pfam" id="PF00027">
    <property type="entry name" value="cNMP_binding"/>
    <property type="match status" value="1"/>
</dbReference>
<reference evidence="3" key="1">
    <citation type="submission" date="2025-08" db="UniProtKB">
        <authorList>
            <consortium name="RefSeq"/>
        </authorList>
    </citation>
    <scope>IDENTIFICATION</scope>
</reference>
<dbReference type="Proteomes" id="UP000694845">
    <property type="component" value="Unplaced"/>
</dbReference>
<protein>
    <submittedName>
        <fullName evidence="3">Uncharacterized protein LOC110985908 isoform X1</fullName>
    </submittedName>
</protein>
<gene>
    <name evidence="3" type="primary">LOC110985908</name>
</gene>
<dbReference type="PANTHER" id="PTHR23011">
    <property type="entry name" value="CYCLIC NUCLEOTIDE-BINDING DOMAIN CONTAINING PROTEIN"/>
    <property type="match status" value="1"/>
</dbReference>
<dbReference type="OrthoDB" id="166212at2759"/>
<dbReference type="KEGG" id="aplc:110985908"/>
<evidence type="ECO:0000313" key="3">
    <source>
        <dbReference type="RefSeq" id="XP_022103050.1"/>
    </source>
</evidence>
<dbReference type="PANTHER" id="PTHR23011:SF12">
    <property type="entry name" value="CYCLIC NUCLEOTIDE-BINDING DOMAIN-CONTAINING PROTEIN"/>
    <property type="match status" value="1"/>
</dbReference>
<dbReference type="GeneID" id="110985908"/>
<dbReference type="InterPro" id="IPR018490">
    <property type="entry name" value="cNMP-bd_dom_sf"/>
</dbReference>
<sequence length="747" mass="85766">MHVNIIWKELMYYHCFKLLRTRNREEYPSKTRMDPFKSQSDRNFTSLVSEIMIKNETLLSAHHAERSDSGLYKAQFLKWWEERGRDEKLKEEDAIETIKRRLEEIGGMMTSRRPRVVENSMDRMATPLREHVKRLSAITPKTYRRLRLKDKGSLKVNAVYKFRYASTMVRIISRRCRAGKKYLPLESSSDNPESNPEVNAALKTSKEAELKKLNSVATMKTSIGWDLQMNLTTQPQYRTAEQLKHILYMIHAHKAFTIFSSDCETELARCLSYERYDDGRIIACQGRPPDRFYYVVSGKVNLVREYELQTGTMTKSLGFLKKGSFSDREELEKQWNRQSSLICQGPVEVLLLNKEDFFNLQNTHAGPPIEFLRSQYLFSEFPCHLFSQHHEAIECKFYSPERLVARDSNSTRWIFVIKSGTCKCIRRQFVADVKSDKKFSKKKGLDKLGCVKQPSHADAMIGAGLKKLVEEGQHNFDHDLEMSKIQLVEEANMVGSPYVGTLGISTKDTPPTRGLRSRLTSHLRLRSSQATPPEIGASAADKFPRTPGDMGFNFQDSLLVKDYAARRRFQSPHRSIHSFHGSPALLPPLSSVMDPPIDNSSGCFLSPFDRPKRKFTHQPVAIHATTPSAQRRAYIQLDGLVSGDIFGLNDVAFTASSEPSGVSVVSEGAEIIKINKRFFRTHAGVVTLLKLDTLVREFMSEEDASENLERQETWLRYKSTLMERLAQHKYQTNTKWKRNLKPLSFSI</sequence>
<name>A0A8B7ZDY0_ACAPL</name>
<dbReference type="CDD" id="cd00038">
    <property type="entry name" value="CAP_ED"/>
    <property type="match status" value="1"/>
</dbReference>
<feature type="domain" description="Cyclic nucleotide-binding" evidence="1">
    <location>
        <begin position="255"/>
        <end position="360"/>
    </location>
</feature>
<dbReference type="PROSITE" id="PS50042">
    <property type="entry name" value="CNMP_BINDING_3"/>
    <property type="match status" value="1"/>
</dbReference>
<accession>A0A8B7ZDY0</accession>
<dbReference type="InterPro" id="IPR014710">
    <property type="entry name" value="RmlC-like_jellyroll"/>
</dbReference>
<dbReference type="AlphaFoldDB" id="A0A8B7ZDY0"/>
<keyword evidence="2" id="KW-1185">Reference proteome</keyword>
<dbReference type="RefSeq" id="XP_022103050.1">
    <property type="nucleotide sequence ID" value="XM_022247358.1"/>
</dbReference>
<organism evidence="2 3">
    <name type="scientific">Acanthaster planci</name>
    <name type="common">Crown-of-thorns starfish</name>
    <dbReference type="NCBI Taxonomy" id="133434"/>
    <lineage>
        <taxon>Eukaryota</taxon>
        <taxon>Metazoa</taxon>
        <taxon>Echinodermata</taxon>
        <taxon>Eleutherozoa</taxon>
        <taxon>Asterozoa</taxon>
        <taxon>Asteroidea</taxon>
        <taxon>Valvatacea</taxon>
        <taxon>Valvatida</taxon>
        <taxon>Acanthasteridae</taxon>
        <taxon>Acanthaster</taxon>
    </lineage>
</organism>
<dbReference type="InterPro" id="IPR000595">
    <property type="entry name" value="cNMP-bd_dom"/>
</dbReference>